<feature type="region of interest" description="Disordered" evidence="3">
    <location>
        <begin position="116"/>
        <end position="169"/>
    </location>
</feature>
<feature type="compositionally biased region" description="Basic residues" evidence="3">
    <location>
        <begin position="128"/>
        <end position="146"/>
    </location>
</feature>
<feature type="compositionally biased region" description="Basic residues" evidence="3">
    <location>
        <begin position="79"/>
        <end position="89"/>
    </location>
</feature>
<dbReference type="PROSITE" id="PS50013">
    <property type="entry name" value="CHROMO_2"/>
    <property type="match status" value="2"/>
</dbReference>
<dbReference type="CDD" id="cd00024">
    <property type="entry name" value="CD_CSD"/>
    <property type="match status" value="2"/>
</dbReference>
<accession>A0A6J1S544</accession>
<evidence type="ECO:0000313" key="5">
    <source>
        <dbReference type="Proteomes" id="UP000504606"/>
    </source>
</evidence>
<dbReference type="PROSITE" id="PS00598">
    <property type="entry name" value="CHROMO_1"/>
    <property type="match status" value="1"/>
</dbReference>
<dbReference type="GO" id="GO:0005694">
    <property type="term" value="C:chromosome"/>
    <property type="evidence" value="ECO:0007669"/>
    <property type="project" value="UniProtKB-ARBA"/>
</dbReference>
<organism evidence="5 6">
    <name type="scientific">Frankliniella occidentalis</name>
    <name type="common">Western flower thrips</name>
    <name type="synonym">Euthrips occidentalis</name>
    <dbReference type="NCBI Taxonomy" id="133901"/>
    <lineage>
        <taxon>Eukaryota</taxon>
        <taxon>Metazoa</taxon>
        <taxon>Ecdysozoa</taxon>
        <taxon>Arthropoda</taxon>
        <taxon>Hexapoda</taxon>
        <taxon>Insecta</taxon>
        <taxon>Pterygota</taxon>
        <taxon>Neoptera</taxon>
        <taxon>Paraneoptera</taxon>
        <taxon>Thysanoptera</taxon>
        <taxon>Terebrantia</taxon>
        <taxon>Thripoidea</taxon>
        <taxon>Thripidae</taxon>
        <taxon>Frankliniella</taxon>
    </lineage>
</organism>
<feature type="compositionally biased region" description="Polar residues" evidence="3">
    <location>
        <begin position="43"/>
        <end position="57"/>
    </location>
</feature>
<dbReference type="OrthoDB" id="5376140at2759"/>
<dbReference type="Proteomes" id="UP000504606">
    <property type="component" value="Unplaced"/>
</dbReference>
<evidence type="ECO:0000256" key="2">
    <source>
        <dbReference type="ARBA" id="ARBA00023242"/>
    </source>
</evidence>
<feature type="domain" description="Chromo" evidence="4">
    <location>
        <begin position="70"/>
        <end position="128"/>
    </location>
</feature>
<evidence type="ECO:0000313" key="6">
    <source>
        <dbReference type="RefSeq" id="XP_026274320.1"/>
    </source>
</evidence>
<dbReference type="Gene3D" id="2.40.50.40">
    <property type="match status" value="2"/>
</dbReference>
<dbReference type="InterPro" id="IPR023780">
    <property type="entry name" value="Chromo_domain"/>
</dbReference>
<dbReference type="AlphaFoldDB" id="A0A6J1S544"/>
<feature type="compositionally biased region" description="Acidic residues" evidence="3">
    <location>
        <begin position="62"/>
        <end position="71"/>
    </location>
</feature>
<dbReference type="RefSeq" id="XP_026274320.1">
    <property type="nucleotide sequence ID" value="XM_026418535.2"/>
</dbReference>
<feature type="compositionally biased region" description="Basic residues" evidence="3">
    <location>
        <begin position="19"/>
        <end position="28"/>
    </location>
</feature>
<dbReference type="SUPFAM" id="SSF54160">
    <property type="entry name" value="Chromo domain-like"/>
    <property type="match status" value="2"/>
</dbReference>
<dbReference type="InterPro" id="IPR016197">
    <property type="entry name" value="Chromo-like_dom_sf"/>
</dbReference>
<dbReference type="KEGG" id="foc:113203721"/>
<dbReference type="InterPro" id="IPR023779">
    <property type="entry name" value="Chromodomain_CS"/>
</dbReference>
<evidence type="ECO:0000259" key="4">
    <source>
        <dbReference type="PROSITE" id="PS50013"/>
    </source>
</evidence>
<dbReference type="GO" id="GO:0005634">
    <property type="term" value="C:nucleus"/>
    <property type="evidence" value="ECO:0007669"/>
    <property type="project" value="UniProtKB-SubCell"/>
</dbReference>
<feature type="domain" description="Chromo" evidence="4">
    <location>
        <begin position="170"/>
        <end position="229"/>
    </location>
</feature>
<gene>
    <name evidence="6" type="primary">LOC113203721</name>
</gene>
<feature type="region of interest" description="Disordered" evidence="3">
    <location>
        <begin position="1"/>
        <end position="89"/>
    </location>
</feature>
<comment type="subcellular location">
    <subcellularLocation>
        <location evidence="1">Nucleus</location>
    </subcellularLocation>
</comment>
<feature type="compositionally biased region" description="Polar residues" evidence="3">
    <location>
        <begin position="269"/>
        <end position="305"/>
    </location>
</feature>
<keyword evidence="5" id="KW-1185">Reference proteome</keyword>
<reference evidence="6" key="1">
    <citation type="submission" date="2025-08" db="UniProtKB">
        <authorList>
            <consortium name="RefSeq"/>
        </authorList>
    </citation>
    <scope>IDENTIFICATION</scope>
    <source>
        <tissue evidence="6">Whole organism</tissue>
    </source>
</reference>
<evidence type="ECO:0000256" key="3">
    <source>
        <dbReference type="SAM" id="MobiDB-lite"/>
    </source>
</evidence>
<dbReference type="SMART" id="SM00298">
    <property type="entry name" value="CHROMO"/>
    <property type="match status" value="2"/>
</dbReference>
<dbReference type="InterPro" id="IPR000953">
    <property type="entry name" value="Chromo/chromo_shadow_dom"/>
</dbReference>
<dbReference type="GeneID" id="113203721"/>
<evidence type="ECO:0000256" key="1">
    <source>
        <dbReference type="ARBA" id="ARBA00004123"/>
    </source>
</evidence>
<feature type="region of interest" description="Disordered" evidence="3">
    <location>
        <begin position="242"/>
        <end position="305"/>
    </location>
</feature>
<name>A0A6J1S544_FRAOC</name>
<dbReference type="Pfam" id="PF00385">
    <property type="entry name" value="Chromo"/>
    <property type="match status" value="2"/>
</dbReference>
<sequence length="327" mass="36816">MRRVTKAKASDMGCGTGKKASRSLKAGKKGSEAEDDAEGGVSPNPSTSLNENGSPNVPKNEDSDDEAETFEVEMILGSRVRHGKQQFKIRWKGYGPADDTWEDEENVDSPELIAAYLRGSPDEDKVKKSPKKNLKIPPRQKGKKRSNTSELKEKPAKKPKPENDDENAEWEVSKIVDYVELKDGTRQFLVRWKGFTSKENTWEPEANLNCADLIEKFLALKHQQDETTRETREVRKQVFKYNPELTKRSSQRSSTKRSGGDSSVDGPGNITSHSYFQRGDSSLQRSPINLSNRPTLSSWRKSRGSYTFSSKENSPWYSNLSSNCVVM</sequence>
<dbReference type="InterPro" id="IPR051219">
    <property type="entry name" value="Heterochromatin_chromo-domain"/>
</dbReference>
<keyword evidence="2" id="KW-0539">Nucleus</keyword>
<dbReference type="PANTHER" id="PTHR22812">
    <property type="entry name" value="CHROMOBOX PROTEIN"/>
    <property type="match status" value="1"/>
</dbReference>
<feature type="compositionally biased region" description="Basic and acidic residues" evidence="3">
    <location>
        <begin position="150"/>
        <end position="162"/>
    </location>
</feature>
<proteinExistence type="predicted"/>
<protein>
    <submittedName>
        <fullName evidence="6">Chromo domain-containing protein cec-3 isoform X1</fullName>
    </submittedName>
</protein>